<name>A0A5E4YQT4_9BURK</name>
<evidence type="ECO:0008006" key="3">
    <source>
        <dbReference type="Google" id="ProtNLM"/>
    </source>
</evidence>
<dbReference type="AlphaFoldDB" id="A0A5E4YQT4"/>
<dbReference type="EMBL" id="CABPSJ010000008">
    <property type="protein sequence ID" value="VVE50283.1"/>
    <property type="molecule type" value="Genomic_DNA"/>
</dbReference>
<dbReference type="OrthoDB" id="9116800at2"/>
<dbReference type="Proteomes" id="UP000337189">
    <property type="component" value="Unassembled WGS sequence"/>
</dbReference>
<accession>A0A5E4YQT4</accession>
<sequence>MFHIFNLNAHITAVRRWAVAAEGALSFDALTYRATVTVGTRSVALIPKFSFRTPSDSLAYTNGLTEEVANGFAGWLPYTVKSWPISTDKIVFKRYCEDHQLRVTPAWRPHEPAQAADYIVKRRNGSFGQNILGPFRNSQSGSAPELLDSDYCEAFILGRTCKIWYWNAKPVAMEALELPHLIGDGRRTLGALASERRGSFDRSYSLETSGEMLAWQGRQADDVVPQGERVYLDFKFATPYDVWQLKDRDCLANQSSALTAHLHHVGEVLWCGIPESVKNGSVFTVDAILDADDQLWLLEMNSNPMVHQNCYAPMLDSAFHRWKNNQSE</sequence>
<dbReference type="SUPFAM" id="SSF56059">
    <property type="entry name" value="Glutathione synthetase ATP-binding domain-like"/>
    <property type="match status" value="1"/>
</dbReference>
<protein>
    <recommendedName>
        <fullName evidence="3">ATP-grasp domain-containing protein</fullName>
    </recommendedName>
</protein>
<gene>
    <name evidence="1" type="ORF">PCO31110_04703</name>
</gene>
<proteinExistence type="predicted"/>
<organism evidence="1 2">
    <name type="scientific">Pandoraea communis</name>
    <dbReference type="NCBI Taxonomy" id="2508297"/>
    <lineage>
        <taxon>Bacteria</taxon>
        <taxon>Pseudomonadati</taxon>
        <taxon>Pseudomonadota</taxon>
        <taxon>Betaproteobacteria</taxon>
        <taxon>Burkholderiales</taxon>
        <taxon>Burkholderiaceae</taxon>
        <taxon>Pandoraea</taxon>
    </lineage>
</organism>
<evidence type="ECO:0000313" key="2">
    <source>
        <dbReference type="Proteomes" id="UP000337189"/>
    </source>
</evidence>
<evidence type="ECO:0000313" key="1">
    <source>
        <dbReference type="EMBL" id="VVE50283.1"/>
    </source>
</evidence>
<dbReference type="RefSeq" id="WP_150691537.1">
    <property type="nucleotide sequence ID" value="NZ_CABPSJ010000008.1"/>
</dbReference>
<dbReference type="Gene3D" id="3.30.470.20">
    <property type="entry name" value="ATP-grasp fold, B domain"/>
    <property type="match status" value="1"/>
</dbReference>
<reference evidence="1 2" key="1">
    <citation type="submission" date="2019-08" db="EMBL/GenBank/DDBJ databases">
        <authorList>
            <person name="Peeters C."/>
        </authorList>
    </citation>
    <scope>NUCLEOTIDE SEQUENCE [LARGE SCALE GENOMIC DNA]</scope>
    <source>
        <strain evidence="1 2">LMG 31110</strain>
    </source>
</reference>